<evidence type="ECO:0000313" key="7">
    <source>
        <dbReference type="Proteomes" id="UP001324115"/>
    </source>
</evidence>
<gene>
    <name evidence="6" type="ORF">RGQ29_017618</name>
</gene>
<comment type="similarity">
    <text evidence="1">Belongs to the zinc-containing alcohol dehydrogenase family.</text>
</comment>
<evidence type="ECO:0000256" key="3">
    <source>
        <dbReference type="ARBA" id="ARBA00022833"/>
    </source>
</evidence>
<accession>A0AAN7ITH9</accession>
<dbReference type="InterPro" id="IPR013154">
    <property type="entry name" value="ADH-like_N"/>
</dbReference>
<feature type="domain" description="Alcohol dehydrogenase-like N-terminal" evidence="5">
    <location>
        <begin position="1"/>
        <end position="60"/>
    </location>
</feature>
<evidence type="ECO:0000256" key="4">
    <source>
        <dbReference type="ARBA" id="ARBA00023002"/>
    </source>
</evidence>
<dbReference type="PANTHER" id="PTHR42683">
    <property type="entry name" value="ALDEHYDE REDUCTASE"/>
    <property type="match status" value="1"/>
</dbReference>
<dbReference type="GO" id="GO:0046872">
    <property type="term" value="F:metal ion binding"/>
    <property type="evidence" value="ECO:0007669"/>
    <property type="project" value="UniProtKB-KW"/>
</dbReference>
<evidence type="ECO:0000259" key="5">
    <source>
        <dbReference type="Pfam" id="PF08240"/>
    </source>
</evidence>
<keyword evidence="3" id="KW-0862">Zinc</keyword>
<keyword evidence="2" id="KW-0479">Metal-binding</keyword>
<dbReference type="InterPro" id="IPR011032">
    <property type="entry name" value="GroES-like_sf"/>
</dbReference>
<dbReference type="SUPFAM" id="SSF50129">
    <property type="entry name" value="GroES-like"/>
    <property type="match status" value="1"/>
</dbReference>
<keyword evidence="7" id="KW-1185">Reference proteome</keyword>
<protein>
    <recommendedName>
        <fullName evidence="5">Alcohol dehydrogenase-like N-terminal domain-containing protein</fullName>
    </recommendedName>
</protein>
<dbReference type="Pfam" id="PF08240">
    <property type="entry name" value="ADH_N"/>
    <property type="match status" value="1"/>
</dbReference>
<reference evidence="6 7" key="1">
    <citation type="journal article" date="2023" name="G3 (Bethesda)">
        <title>A haplotype-resolved chromosome-scale genome for Quercus rubra L. provides insights into the genetics of adaptive traits for red oak species.</title>
        <authorList>
            <person name="Kapoor B."/>
            <person name="Jenkins J."/>
            <person name="Schmutz J."/>
            <person name="Zhebentyayeva T."/>
            <person name="Kuelheim C."/>
            <person name="Coggeshall M."/>
            <person name="Heim C."/>
            <person name="Lasky J.R."/>
            <person name="Leites L."/>
            <person name="Islam-Faridi N."/>
            <person name="Romero-Severson J."/>
            <person name="DeLeo V.L."/>
            <person name="Lucas S.M."/>
            <person name="Lazic D."/>
            <person name="Gailing O."/>
            <person name="Carlson J."/>
            <person name="Staton M."/>
        </authorList>
    </citation>
    <scope>NUCLEOTIDE SEQUENCE [LARGE SCALE GENOMIC DNA]</scope>
    <source>
        <strain evidence="6">Pseudo-F2</strain>
    </source>
</reference>
<comment type="caution">
    <text evidence="6">The sequence shown here is derived from an EMBL/GenBank/DDBJ whole genome shotgun (WGS) entry which is preliminary data.</text>
</comment>
<name>A0AAN7ITH9_QUERU</name>
<keyword evidence="4" id="KW-0560">Oxidoreductase</keyword>
<evidence type="ECO:0000256" key="1">
    <source>
        <dbReference type="ARBA" id="ARBA00008072"/>
    </source>
</evidence>
<sequence length="67" mass="7185">MGVVTEVGSKVQKFKVGDKVGVGCMVGACHSCDSCANELENYCPDMILTYGVKYFDGTITQGLLWTS</sequence>
<proteinExistence type="inferred from homology"/>
<evidence type="ECO:0000313" key="6">
    <source>
        <dbReference type="EMBL" id="KAK4593573.1"/>
    </source>
</evidence>
<organism evidence="6 7">
    <name type="scientific">Quercus rubra</name>
    <name type="common">Northern red oak</name>
    <name type="synonym">Quercus borealis</name>
    <dbReference type="NCBI Taxonomy" id="3512"/>
    <lineage>
        <taxon>Eukaryota</taxon>
        <taxon>Viridiplantae</taxon>
        <taxon>Streptophyta</taxon>
        <taxon>Embryophyta</taxon>
        <taxon>Tracheophyta</taxon>
        <taxon>Spermatophyta</taxon>
        <taxon>Magnoliopsida</taxon>
        <taxon>eudicotyledons</taxon>
        <taxon>Gunneridae</taxon>
        <taxon>Pentapetalae</taxon>
        <taxon>rosids</taxon>
        <taxon>fabids</taxon>
        <taxon>Fagales</taxon>
        <taxon>Fagaceae</taxon>
        <taxon>Quercus</taxon>
    </lineage>
</organism>
<dbReference type="Gene3D" id="3.90.180.10">
    <property type="entry name" value="Medium-chain alcohol dehydrogenases, catalytic domain"/>
    <property type="match status" value="1"/>
</dbReference>
<dbReference type="Proteomes" id="UP001324115">
    <property type="component" value="Unassembled WGS sequence"/>
</dbReference>
<dbReference type="GO" id="GO:0016616">
    <property type="term" value="F:oxidoreductase activity, acting on the CH-OH group of donors, NAD or NADP as acceptor"/>
    <property type="evidence" value="ECO:0007669"/>
    <property type="project" value="InterPro"/>
</dbReference>
<dbReference type="InterPro" id="IPR047109">
    <property type="entry name" value="CAD-like"/>
</dbReference>
<dbReference type="AlphaFoldDB" id="A0AAN7ITH9"/>
<dbReference type="EMBL" id="JAXUIC010000004">
    <property type="protein sequence ID" value="KAK4593573.1"/>
    <property type="molecule type" value="Genomic_DNA"/>
</dbReference>
<evidence type="ECO:0000256" key="2">
    <source>
        <dbReference type="ARBA" id="ARBA00022723"/>
    </source>
</evidence>